<evidence type="ECO:0000313" key="2">
    <source>
        <dbReference type="Proteomes" id="UP000663124"/>
    </source>
</evidence>
<evidence type="ECO:0000313" key="1">
    <source>
        <dbReference type="EMBL" id="QOI45144.1"/>
    </source>
</evidence>
<reference evidence="1" key="1">
    <citation type="submission" date="2019-09" db="EMBL/GenBank/DDBJ databases">
        <title>Comparative Genomics of Leptospira interrogans Reveals Genome Plasticity - A Common Adaptive Strategy for Survival in Various Hosts.</title>
        <authorList>
            <person name="Ramli S.R."/>
            <person name="Bunk B."/>
            <person name="Goris M."/>
            <person name="Bhuju S."/>
            <person name="Jarek M."/>
            <person name="Sproer C."/>
            <person name="Mustakim S."/>
            <person name="Strommenger B."/>
            <person name="Pessler F."/>
        </authorList>
    </citation>
    <scope>NUCLEOTIDE SEQUENCE</scope>
    <source>
        <strain evidence="1">782</strain>
        <plasmid evidence="1">p5</plasmid>
    </source>
</reference>
<geneLocation type="plasmid" evidence="1 2">
    <name>p5</name>
</geneLocation>
<keyword evidence="1" id="KW-0614">Plasmid</keyword>
<accession>A0AAQ0B1F2</accession>
<dbReference type="EMBL" id="CP043889">
    <property type="protein sequence ID" value="QOI45144.1"/>
    <property type="molecule type" value="Genomic_DNA"/>
</dbReference>
<sequence>MLTNKEQLSFKTLSRLYKHGLDILDPINILPADITGIAPLNGQFVVTLDPNTEIEKVYPGLLVYIAECESSGFRFVESVDQSSYTITISDVYQQNGQRGRAIFYSIDATLLDSYIKIAIRQAETFTMIPMFRVEEFTEYRSSTGTNQIILQRKKYRSIESIKAIIPTYTPGYYPIVSVADIDQDYALNRGILKIKSTSYVGTNLPMRTFPKNTSIQISGTIGYDDIDMPQDLLLAIEYMASAAILIDEQSRNAVPNTFSIDGFSQSMDVGKDIKAYKSLAIGLMSGYISSTSGS</sequence>
<gene>
    <name evidence="1" type="ORF">Lepto782_23490</name>
</gene>
<dbReference type="Proteomes" id="UP000663124">
    <property type="component" value="Plasmid p5"/>
</dbReference>
<organism evidence="1 2">
    <name type="scientific">Leptospira interrogans serovar Canicola</name>
    <dbReference type="NCBI Taxonomy" id="211880"/>
    <lineage>
        <taxon>Bacteria</taxon>
        <taxon>Pseudomonadati</taxon>
        <taxon>Spirochaetota</taxon>
        <taxon>Spirochaetia</taxon>
        <taxon>Leptospirales</taxon>
        <taxon>Leptospiraceae</taxon>
        <taxon>Leptospira</taxon>
    </lineage>
</organism>
<proteinExistence type="predicted"/>
<dbReference type="AlphaFoldDB" id="A0AAQ0B1F2"/>
<dbReference type="RefSeq" id="WP_192486005.1">
    <property type="nucleotide sequence ID" value="NZ_CP043889.1"/>
</dbReference>
<name>A0AAQ0B1F2_LEPIR</name>
<protein>
    <submittedName>
        <fullName evidence="1">Uncharacterized protein</fullName>
    </submittedName>
</protein>